<reference evidence="1" key="2">
    <citation type="submission" date="2025-09" db="UniProtKB">
        <authorList>
            <consortium name="EnsemblPlants"/>
        </authorList>
    </citation>
    <scope>IDENTIFICATION</scope>
</reference>
<dbReference type="EnsemblPlants" id="AVESA.00010b.r2.5AG0832070.1">
    <property type="protein sequence ID" value="AVESA.00010b.r2.5AG0832070.1.CDS"/>
    <property type="gene ID" value="AVESA.00010b.r2.5AG0832070"/>
</dbReference>
<sequence>MAEPSSPAAAPPAPTDMEREDALDRMLTRLALAEDARLAPLLARVLPYAITSFASPSPSVRKLVMEILSHINKRVKHRPEISLPMLDLWKIYTESASSSIVRNFCIVYIEMAFERLPSEEKGNIAPDLLINISNVPAQHQGIILRLVSKAIGECNTRKVDDTVASKYRSISGSDDGLVFADFCFHSILYQTPSQGIGCPAGLSVAQADRVTGKLPLKGDTLTSRKLGILNVLEAMQLASEIVYPIYLAGASDSQESVAKRGDELLKRKASTANLEDPKLIKKLFTLFNGTASAENIAAELKVAPAPSSLRVRLMSVFCRSIAAANAFPYTLQCIFGCIYGSGTTSRLKQLGMEFTVWVFKHAVMDQLKLIGPVILSGILRSLDGSSTTEADSTGRDVKIFAYQAIGLLASRLPNLFSNKTEMAVRLFTALRLEDQSLRLTIQEAATSLATAYKGASKLVLKDLEVLLLENSQVEQIEVRFSAVRWATTLYDTRHCPSRYICMLGASDVKLDIRFMQSLKFESVACTLNFLPIQYRKTRSGRTLPRTLRKRKIS</sequence>
<accession>A0ACD5XPH7</accession>
<keyword evidence="2" id="KW-1185">Reference proteome</keyword>
<protein>
    <submittedName>
        <fullName evidence="1">Uncharacterized protein</fullName>
    </submittedName>
</protein>
<name>A0ACD5XPH7_AVESA</name>
<dbReference type="Proteomes" id="UP001732700">
    <property type="component" value="Chromosome 5A"/>
</dbReference>
<reference evidence="1" key="1">
    <citation type="submission" date="2021-05" db="EMBL/GenBank/DDBJ databases">
        <authorList>
            <person name="Scholz U."/>
            <person name="Mascher M."/>
            <person name="Fiebig A."/>
        </authorList>
    </citation>
    <scope>NUCLEOTIDE SEQUENCE [LARGE SCALE GENOMIC DNA]</scope>
</reference>
<evidence type="ECO:0000313" key="1">
    <source>
        <dbReference type="EnsemblPlants" id="AVESA.00010b.r2.5AG0832070.1.CDS"/>
    </source>
</evidence>
<evidence type="ECO:0000313" key="2">
    <source>
        <dbReference type="Proteomes" id="UP001732700"/>
    </source>
</evidence>
<proteinExistence type="predicted"/>
<organism evidence="1 2">
    <name type="scientific">Avena sativa</name>
    <name type="common">Oat</name>
    <dbReference type="NCBI Taxonomy" id="4498"/>
    <lineage>
        <taxon>Eukaryota</taxon>
        <taxon>Viridiplantae</taxon>
        <taxon>Streptophyta</taxon>
        <taxon>Embryophyta</taxon>
        <taxon>Tracheophyta</taxon>
        <taxon>Spermatophyta</taxon>
        <taxon>Magnoliopsida</taxon>
        <taxon>Liliopsida</taxon>
        <taxon>Poales</taxon>
        <taxon>Poaceae</taxon>
        <taxon>BOP clade</taxon>
        <taxon>Pooideae</taxon>
        <taxon>Poodae</taxon>
        <taxon>Poeae</taxon>
        <taxon>Poeae Chloroplast Group 1 (Aveneae type)</taxon>
        <taxon>Aveninae</taxon>
        <taxon>Avena</taxon>
    </lineage>
</organism>